<protein>
    <submittedName>
        <fullName evidence="1">Uncharacterized protein</fullName>
    </submittedName>
</protein>
<dbReference type="Proteomes" id="UP001497516">
    <property type="component" value="Chromosome 1"/>
</dbReference>
<evidence type="ECO:0000313" key="1">
    <source>
        <dbReference type="EMBL" id="CAL1356598.1"/>
    </source>
</evidence>
<keyword evidence="2" id="KW-1185">Reference proteome</keyword>
<accession>A0AAV2CJT0</accession>
<name>A0AAV2CJT0_9ROSI</name>
<dbReference type="AlphaFoldDB" id="A0AAV2CJT0"/>
<evidence type="ECO:0000313" key="2">
    <source>
        <dbReference type="Proteomes" id="UP001497516"/>
    </source>
</evidence>
<sequence>MPQIQRFCLDEKRCCLVENNVARVEIAGIFTPHNDDVSEKGGSHAQIFEVKRRYSTTPPFYEQGDSFVVLEVRWIIEPWWIATNLAQRWFAKSLQSGFALMEVMQQGRSYQHG</sequence>
<reference evidence="1 2" key="1">
    <citation type="submission" date="2024-04" db="EMBL/GenBank/DDBJ databases">
        <authorList>
            <person name="Fracassetti M."/>
        </authorList>
    </citation>
    <scope>NUCLEOTIDE SEQUENCE [LARGE SCALE GENOMIC DNA]</scope>
</reference>
<gene>
    <name evidence="1" type="ORF">LTRI10_LOCUS4289</name>
</gene>
<dbReference type="EMBL" id="OZ034813">
    <property type="protein sequence ID" value="CAL1356598.1"/>
    <property type="molecule type" value="Genomic_DNA"/>
</dbReference>
<proteinExistence type="predicted"/>
<organism evidence="1 2">
    <name type="scientific">Linum trigynum</name>
    <dbReference type="NCBI Taxonomy" id="586398"/>
    <lineage>
        <taxon>Eukaryota</taxon>
        <taxon>Viridiplantae</taxon>
        <taxon>Streptophyta</taxon>
        <taxon>Embryophyta</taxon>
        <taxon>Tracheophyta</taxon>
        <taxon>Spermatophyta</taxon>
        <taxon>Magnoliopsida</taxon>
        <taxon>eudicotyledons</taxon>
        <taxon>Gunneridae</taxon>
        <taxon>Pentapetalae</taxon>
        <taxon>rosids</taxon>
        <taxon>fabids</taxon>
        <taxon>Malpighiales</taxon>
        <taxon>Linaceae</taxon>
        <taxon>Linum</taxon>
    </lineage>
</organism>